<dbReference type="OrthoDB" id="4199794at2759"/>
<evidence type="ECO:0000256" key="3">
    <source>
        <dbReference type="ARBA" id="ARBA00022705"/>
    </source>
</evidence>
<dbReference type="InterPro" id="IPR050238">
    <property type="entry name" value="DNA_Rep/Repair_Clamp_Loader"/>
</dbReference>
<dbReference type="FunFam" id="3.40.50.300:FF:000237">
    <property type="entry name" value="replication factor C subunit 4"/>
    <property type="match status" value="1"/>
</dbReference>
<keyword evidence="6" id="KW-0238">DNA-binding</keyword>
<dbReference type="Proteomes" id="UP000245884">
    <property type="component" value="Unassembled WGS sequence"/>
</dbReference>
<evidence type="ECO:0000256" key="5">
    <source>
        <dbReference type="ARBA" id="ARBA00022840"/>
    </source>
</evidence>
<dbReference type="InterPro" id="IPR047854">
    <property type="entry name" value="RFC_lid"/>
</dbReference>
<dbReference type="Pfam" id="PF00004">
    <property type="entry name" value="AAA"/>
    <property type="match status" value="1"/>
</dbReference>
<protein>
    <recommendedName>
        <fullName evidence="8">Replication factor C subunit 2</fullName>
    </recommendedName>
    <alternativeName>
        <fullName evidence="9">Activator 1 41 kDa subunit</fullName>
    </alternativeName>
</protein>
<accession>A0A316UWQ3</accession>
<dbReference type="GO" id="GO:0003689">
    <property type="term" value="F:DNA clamp loader activity"/>
    <property type="evidence" value="ECO:0007669"/>
    <property type="project" value="TreeGrafter"/>
</dbReference>
<feature type="region of interest" description="Disordered" evidence="10">
    <location>
        <begin position="1"/>
        <end position="20"/>
    </location>
</feature>
<evidence type="ECO:0000313" key="13">
    <source>
        <dbReference type="Proteomes" id="UP000245884"/>
    </source>
</evidence>
<comment type="subcellular location">
    <subcellularLocation>
        <location evidence="1">Nucleus</location>
    </subcellularLocation>
</comment>
<keyword evidence="13" id="KW-1185">Reference proteome</keyword>
<dbReference type="GO" id="GO:0031391">
    <property type="term" value="C:Elg1 RFC-like complex"/>
    <property type="evidence" value="ECO:0007669"/>
    <property type="project" value="UniProtKB-ARBA"/>
</dbReference>
<dbReference type="GO" id="GO:0005663">
    <property type="term" value="C:DNA replication factor C complex"/>
    <property type="evidence" value="ECO:0007669"/>
    <property type="project" value="TreeGrafter"/>
</dbReference>
<keyword evidence="4" id="KW-0547">Nucleotide-binding</keyword>
<evidence type="ECO:0000256" key="10">
    <source>
        <dbReference type="SAM" id="MobiDB-lite"/>
    </source>
</evidence>
<dbReference type="PANTHER" id="PTHR11669">
    <property type="entry name" value="REPLICATION FACTOR C / DNA POLYMERASE III GAMMA-TAU SUBUNIT"/>
    <property type="match status" value="1"/>
</dbReference>
<dbReference type="GeneID" id="37030938"/>
<dbReference type="SUPFAM" id="SSF52540">
    <property type="entry name" value="P-loop containing nucleoside triphosphate hydrolases"/>
    <property type="match status" value="1"/>
</dbReference>
<feature type="domain" description="AAA+ ATPase" evidence="11">
    <location>
        <begin position="56"/>
        <end position="188"/>
    </location>
</feature>
<comment type="similarity">
    <text evidence="2">Belongs to the activator 1 small subunits family.</text>
</comment>
<dbReference type="CDD" id="cd00009">
    <property type="entry name" value="AAA"/>
    <property type="match status" value="1"/>
</dbReference>
<dbReference type="GO" id="GO:0006271">
    <property type="term" value="P:DNA strand elongation involved in DNA replication"/>
    <property type="evidence" value="ECO:0007669"/>
    <property type="project" value="UniProtKB-ARBA"/>
</dbReference>
<evidence type="ECO:0000256" key="6">
    <source>
        <dbReference type="ARBA" id="ARBA00023125"/>
    </source>
</evidence>
<dbReference type="InterPro" id="IPR003593">
    <property type="entry name" value="AAA+_ATPase"/>
</dbReference>
<dbReference type="RefSeq" id="XP_025362965.1">
    <property type="nucleotide sequence ID" value="XM_025509115.1"/>
</dbReference>
<dbReference type="EMBL" id="KZ819665">
    <property type="protein sequence ID" value="PWN28353.1"/>
    <property type="molecule type" value="Genomic_DNA"/>
</dbReference>
<dbReference type="Pfam" id="PF08542">
    <property type="entry name" value="Rep_fac_C"/>
    <property type="match status" value="1"/>
</dbReference>
<dbReference type="AlphaFoldDB" id="A0A316UWQ3"/>
<dbReference type="CDD" id="cd18140">
    <property type="entry name" value="HLD_clamp_RFC"/>
    <property type="match status" value="1"/>
</dbReference>
<dbReference type="PANTHER" id="PTHR11669:SF20">
    <property type="entry name" value="REPLICATION FACTOR C SUBUNIT 4"/>
    <property type="match status" value="1"/>
</dbReference>
<organism evidence="12 13">
    <name type="scientific">Jaminaea rosea</name>
    <dbReference type="NCBI Taxonomy" id="1569628"/>
    <lineage>
        <taxon>Eukaryota</taxon>
        <taxon>Fungi</taxon>
        <taxon>Dikarya</taxon>
        <taxon>Basidiomycota</taxon>
        <taxon>Ustilaginomycotina</taxon>
        <taxon>Exobasidiomycetes</taxon>
        <taxon>Microstromatales</taxon>
        <taxon>Microstromatales incertae sedis</taxon>
        <taxon>Jaminaea</taxon>
    </lineage>
</organism>
<evidence type="ECO:0000259" key="11">
    <source>
        <dbReference type="SMART" id="SM00382"/>
    </source>
</evidence>
<evidence type="ECO:0000256" key="4">
    <source>
        <dbReference type="ARBA" id="ARBA00022741"/>
    </source>
</evidence>
<dbReference type="FunFam" id="1.10.8.60:FF:000032">
    <property type="entry name" value="Replication factor C subunit 4"/>
    <property type="match status" value="1"/>
</dbReference>
<keyword evidence="7" id="KW-0539">Nucleus</keyword>
<dbReference type="GO" id="GO:0016887">
    <property type="term" value="F:ATP hydrolysis activity"/>
    <property type="evidence" value="ECO:0007669"/>
    <property type="project" value="InterPro"/>
</dbReference>
<evidence type="ECO:0000256" key="7">
    <source>
        <dbReference type="ARBA" id="ARBA00023242"/>
    </source>
</evidence>
<dbReference type="InterPro" id="IPR027417">
    <property type="entry name" value="P-loop_NTPase"/>
</dbReference>
<sequence>MSMSMFANKPKAKAAKDDRPPVARPWVEKYRPKSIDEVAAQEHTVNVLRKTLLSSNLPHMLFYGPPGTGKTSTILALARQLFGPELFKSRVLELNASDERGISVVREKIKSFAKLAVSHADSDFPCPPYKIIILDEADSMTQDAQSALRRIMEQYSRITRFCLVCNYVTRIIEPLASRCSKFRFRTLDTTSTKDRLEYIAKEENVSFENGVLDTLIKTSDGDMRRAITYLQSAARLHSKGAVGGDGEKASSATPVTPISIVEIAGVVPHSVIVSLCDAMGLDAPPDFEGDAAMSSGNKPPKASFEAVHSAVRHLAIQGYSASQLLTQIHDYIIEHPTLEAQKKAKCALAMGEADKALVDGGDEELQLLNLCLKMMRALN</sequence>
<dbReference type="STRING" id="1569628.A0A316UWQ3"/>
<dbReference type="Gene3D" id="3.40.50.300">
    <property type="entry name" value="P-loop containing nucleotide triphosphate hydrolases"/>
    <property type="match status" value="1"/>
</dbReference>
<dbReference type="InterPro" id="IPR003959">
    <property type="entry name" value="ATPase_AAA_core"/>
</dbReference>
<keyword evidence="3" id="KW-0235">DNA replication</keyword>
<evidence type="ECO:0000256" key="2">
    <source>
        <dbReference type="ARBA" id="ARBA00005378"/>
    </source>
</evidence>
<dbReference type="GO" id="GO:0006281">
    <property type="term" value="P:DNA repair"/>
    <property type="evidence" value="ECO:0007669"/>
    <property type="project" value="UniProtKB-ARBA"/>
</dbReference>
<name>A0A316UWQ3_9BASI</name>
<dbReference type="SUPFAM" id="SSF48019">
    <property type="entry name" value="post-AAA+ oligomerization domain-like"/>
    <property type="match status" value="1"/>
</dbReference>
<evidence type="ECO:0000256" key="8">
    <source>
        <dbReference type="ARBA" id="ARBA00040745"/>
    </source>
</evidence>
<dbReference type="Pfam" id="PF21960">
    <property type="entry name" value="RCF1-5-like_lid"/>
    <property type="match status" value="1"/>
</dbReference>
<dbReference type="GO" id="GO:0000076">
    <property type="term" value="P:DNA replication checkpoint signaling"/>
    <property type="evidence" value="ECO:0007669"/>
    <property type="project" value="UniProtKB-ARBA"/>
</dbReference>
<dbReference type="InterPro" id="IPR008921">
    <property type="entry name" value="DNA_pol3_clamp-load_cplx_C"/>
</dbReference>
<dbReference type="SMART" id="SM00382">
    <property type="entry name" value="AAA"/>
    <property type="match status" value="1"/>
</dbReference>
<dbReference type="GO" id="GO:0003677">
    <property type="term" value="F:DNA binding"/>
    <property type="evidence" value="ECO:0007669"/>
    <property type="project" value="UniProtKB-KW"/>
</dbReference>
<keyword evidence="5" id="KW-0067">ATP-binding</keyword>
<dbReference type="Gene3D" id="1.20.272.10">
    <property type="match status" value="1"/>
</dbReference>
<dbReference type="GO" id="GO:0005524">
    <property type="term" value="F:ATP binding"/>
    <property type="evidence" value="ECO:0007669"/>
    <property type="project" value="UniProtKB-KW"/>
</dbReference>
<evidence type="ECO:0000256" key="1">
    <source>
        <dbReference type="ARBA" id="ARBA00004123"/>
    </source>
</evidence>
<gene>
    <name evidence="12" type="ORF">BDZ90DRAFT_278729</name>
</gene>
<proteinExistence type="inferred from homology"/>
<dbReference type="Gene3D" id="1.10.8.60">
    <property type="match status" value="1"/>
</dbReference>
<evidence type="ECO:0000313" key="12">
    <source>
        <dbReference type="EMBL" id="PWN28353.1"/>
    </source>
</evidence>
<evidence type="ECO:0000256" key="9">
    <source>
        <dbReference type="ARBA" id="ARBA00075373"/>
    </source>
</evidence>
<dbReference type="FunFam" id="1.20.272.10:FF:000011">
    <property type="entry name" value="Replication factor C subunit 2"/>
    <property type="match status" value="1"/>
</dbReference>
<dbReference type="GO" id="GO:0005634">
    <property type="term" value="C:nucleus"/>
    <property type="evidence" value="ECO:0007669"/>
    <property type="project" value="UniProtKB-SubCell"/>
</dbReference>
<dbReference type="InterPro" id="IPR013748">
    <property type="entry name" value="Rep_factorC_C"/>
</dbReference>
<reference evidence="12 13" key="1">
    <citation type="journal article" date="2018" name="Mol. Biol. Evol.">
        <title>Broad Genomic Sampling Reveals a Smut Pathogenic Ancestry of the Fungal Clade Ustilaginomycotina.</title>
        <authorList>
            <person name="Kijpornyongpan T."/>
            <person name="Mondo S.J."/>
            <person name="Barry K."/>
            <person name="Sandor L."/>
            <person name="Lee J."/>
            <person name="Lipzen A."/>
            <person name="Pangilinan J."/>
            <person name="LaButti K."/>
            <person name="Hainaut M."/>
            <person name="Henrissat B."/>
            <person name="Grigoriev I.V."/>
            <person name="Spatafora J.W."/>
            <person name="Aime M.C."/>
        </authorList>
    </citation>
    <scope>NUCLEOTIDE SEQUENCE [LARGE SCALE GENOMIC DNA]</scope>
    <source>
        <strain evidence="12 13">MCA 5214</strain>
    </source>
</reference>